<gene>
    <name evidence="7" type="ORF">MO867_22625</name>
</gene>
<keyword evidence="6" id="KW-0814">Transposable element</keyword>
<accession>A0A9X2J7F3</accession>
<evidence type="ECO:0000256" key="2">
    <source>
        <dbReference type="ARBA" id="ARBA00010961"/>
    </source>
</evidence>
<dbReference type="EMBL" id="JALBWM010000390">
    <property type="protein sequence ID" value="MCO1337123.1"/>
    <property type="molecule type" value="Genomic_DNA"/>
</dbReference>
<dbReference type="InterPro" id="IPR001207">
    <property type="entry name" value="Transposase_mutator"/>
</dbReference>
<dbReference type="AlphaFoldDB" id="A0A9X2J7F3"/>
<reference evidence="7" key="1">
    <citation type="journal article" date="2022" name="Arch. Microbiol.">
        <title>Microbulbifer okhotskensis sp. nov., isolated from a deep bottom sediment of the Okhotsk Sea.</title>
        <authorList>
            <person name="Romanenko L."/>
            <person name="Kurilenko V."/>
            <person name="Otstavnykh N."/>
            <person name="Velansky P."/>
            <person name="Isaeva M."/>
            <person name="Mikhailov V."/>
        </authorList>
    </citation>
    <scope>NUCLEOTIDE SEQUENCE</scope>
    <source>
        <strain evidence="7">OS29</strain>
    </source>
</reference>
<comment type="caution">
    <text evidence="7">The sequence shown here is derived from an EMBL/GenBank/DDBJ whole genome shotgun (WGS) entry which is preliminary data.</text>
</comment>
<dbReference type="Pfam" id="PF00872">
    <property type="entry name" value="Transposase_mut"/>
    <property type="match status" value="1"/>
</dbReference>
<evidence type="ECO:0000256" key="5">
    <source>
        <dbReference type="ARBA" id="ARBA00023172"/>
    </source>
</evidence>
<dbReference type="RefSeq" id="WP_252473380.1">
    <property type="nucleotide sequence ID" value="NZ_JALBWM010000390.1"/>
</dbReference>
<organism evidence="7 8">
    <name type="scientific">Microbulbifer okhotskensis</name>
    <dbReference type="NCBI Taxonomy" id="2926617"/>
    <lineage>
        <taxon>Bacteria</taxon>
        <taxon>Pseudomonadati</taxon>
        <taxon>Pseudomonadota</taxon>
        <taxon>Gammaproteobacteria</taxon>
        <taxon>Cellvibrionales</taxon>
        <taxon>Microbulbiferaceae</taxon>
        <taxon>Microbulbifer</taxon>
    </lineage>
</organism>
<dbReference type="PANTHER" id="PTHR33217">
    <property type="entry name" value="TRANSPOSASE FOR INSERTION SEQUENCE ELEMENT IS1081"/>
    <property type="match status" value="1"/>
</dbReference>
<proteinExistence type="inferred from homology"/>
<evidence type="ECO:0000256" key="1">
    <source>
        <dbReference type="ARBA" id="ARBA00002190"/>
    </source>
</evidence>
<sequence>MDKNTVVEFAGRQEGVDPLTELLRRGARELLQKAVEAELSTFMEDFQDRHLDDGRAAVVRNGYLPERDIQTGIGPVKVKVPKVRSKDGQPITFHSALVPPYVRKTRSLEAALPWLYLKGVSTGEMEEALSI</sequence>
<dbReference type="GO" id="GO:0004803">
    <property type="term" value="F:transposase activity"/>
    <property type="evidence" value="ECO:0007669"/>
    <property type="project" value="UniProtKB-UniRule"/>
</dbReference>
<dbReference type="PANTHER" id="PTHR33217:SF9">
    <property type="entry name" value="MUTATOR FAMILY TRANSPOSASE"/>
    <property type="match status" value="1"/>
</dbReference>
<keyword evidence="4 6" id="KW-0238">DNA-binding</keyword>
<dbReference type="GO" id="GO:0006313">
    <property type="term" value="P:DNA transposition"/>
    <property type="evidence" value="ECO:0007669"/>
    <property type="project" value="UniProtKB-UniRule"/>
</dbReference>
<keyword evidence="3 6" id="KW-0815">Transposition</keyword>
<keyword evidence="8" id="KW-1185">Reference proteome</keyword>
<name>A0A9X2J7F3_9GAMM</name>
<dbReference type="Proteomes" id="UP001139028">
    <property type="component" value="Unassembled WGS sequence"/>
</dbReference>
<feature type="non-terminal residue" evidence="7">
    <location>
        <position position="131"/>
    </location>
</feature>
<keyword evidence="5 6" id="KW-0233">DNA recombination</keyword>
<comment type="similarity">
    <text evidence="2 6">Belongs to the transposase mutator family.</text>
</comment>
<dbReference type="GO" id="GO:0003677">
    <property type="term" value="F:DNA binding"/>
    <property type="evidence" value="ECO:0007669"/>
    <property type="project" value="UniProtKB-UniRule"/>
</dbReference>
<evidence type="ECO:0000256" key="4">
    <source>
        <dbReference type="ARBA" id="ARBA00023125"/>
    </source>
</evidence>
<evidence type="ECO:0000313" key="8">
    <source>
        <dbReference type="Proteomes" id="UP001139028"/>
    </source>
</evidence>
<protein>
    <recommendedName>
        <fullName evidence="6">Mutator family transposase</fullName>
    </recommendedName>
</protein>
<comment type="function">
    <text evidence="1 6">Required for the transposition of the insertion element.</text>
</comment>
<evidence type="ECO:0000256" key="6">
    <source>
        <dbReference type="RuleBase" id="RU365089"/>
    </source>
</evidence>
<evidence type="ECO:0000313" key="7">
    <source>
        <dbReference type="EMBL" id="MCO1337123.1"/>
    </source>
</evidence>
<evidence type="ECO:0000256" key="3">
    <source>
        <dbReference type="ARBA" id="ARBA00022578"/>
    </source>
</evidence>